<sequence length="312" mass="35083">MLSPKPVPSHPLSFYNYRLLSETDPVRLSVHPSTCAMVPGLSSRQKELCTRYPEAMKYLGLRIAINECQQAFRNQIWNCTLTARGVGTAPLKIASKESAFVYAISSAGVSHALAKACVTAKYKTLNSIFQVLSFRALMNLHNNRVGRRLLASRMGKECKCHGAVKNDLVFLDASPNYCNVDTRGRDCGDNCRKICCGRGWHTEINFYFYTFYLVSGKGPKCFNTFYYNCILFLLILFGIHKLVTGMGSFLLLSLVATVSAASYSDDFSREKMFPLTAAAYSDTPQICLSRLFQNSTLTYRYLIVIFNLVIYR</sequence>
<evidence type="ECO:0000256" key="1">
    <source>
        <dbReference type="ARBA" id="ARBA00004498"/>
    </source>
</evidence>
<dbReference type="GO" id="GO:0030182">
    <property type="term" value="P:neuron differentiation"/>
    <property type="evidence" value="ECO:0007669"/>
    <property type="project" value="TreeGrafter"/>
</dbReference>
<keyword evidence="10" id="KW-1185">Reference proteome</keyword>
<keyword evidence="6 8" id="KW-0879">Wnt signaling pathway</keyword>
<dbReference type="AlphaFoldDB" id="A0A1I7WE71"/>
<evidence type="ECO:0000313" key="10">
    <source>
        <dbReference type="Proteomes" id="UP000095283"/>
    </source>
</evidence>
<dbReference type="PANTHER" id="PTHR12027">
    <property type="entry name" value="WNT RELATED"/>
    <property type="match status" value="1"/>
</dbReference>
<dbReference type="Pfam" id="PF00110">
    <property type="entry name" value="wnt"/>
    <property type="match status" value="3"/>
</dbReference>
<comment type="function">
    <text evidence="8">Ligand for members of the frizzled family of seven transmembrane receptors.</text>
</comment>
<dbReference type="GO" id="GO:0045165">
    <property type="term" value="P:cell fate commitment"/>
    <property type="evidence" value="ECO:0007669"/>
    <property type="project" value="TreeGrafter"/>
</dbReference>
<dbReference type="PANTHER" id="PTHR12027:SF114">
    <property type="entry name" value="PROTEIN MOM-2"/>
    <property type="match status" value="1"/>
</dbReference>
<comment type="subcellular location">
    <subcellularLocation>
        <location evidence="1 8">Secreted</location>
        <location evidence="1 8">Extracellular space</location>
        <location evidence="1 8">Extracellular matrix</location>
    </subcellularLocation>
</comment>
<dbReference type="InterPro" id="IPR005817">
    <property type="entry name" value="Wnt"/>
</dbReference>
<reference evidence="11" key="1">
    <citation type="submission" date="2016-11" db="UniProtKB">
        <authorList>
            <consortium name="WormBaseParasite"/>
        </authorList>
    </citation>
    <scope>IDENTIFICATION</scope>
</reference>
<keyword evidence="9" id="KW-0472">Membrane</keyword>
<name>A0A1I7WE71_HETBA</name>
<accession>A0A1I7WE71</accession>
<dbReference type="GO" id="GO:0060070">
    <property type="term" value="P:canonical Wnt signaling pathway"/>
    <property type="evidence" value="ECO:0007669"/>
    <property type="project" value="TreeGrafter"/>
</dbReference>
<keyword evidence="9" id="KW-0812">Transmembrane</keyword>
<dbReference type="Proteomes" id="UP000095283">
    <property type="component" value="Unplaced"/>
</dbReference>
<keyword evidence="9" id="KW-1133">Transmembrane helix</keyword>
<evidence type="ECO:0000256" key="7">
    <source>
        <dbReference type="ARBA" id="ARBA00023157"/>
    </source>
</evidence>
<keyword evidence="5" id="KW-0272">Extracellular matrix</keyword>
<feature type="transmembrane region" description="Helical" evidence="9">
    <location>
        <begin position="245"/>
        <end position="263"/>
    </location>
</feature>
<evidence type="ECO:0000256" key="9">
    <source>
        <dbReference type="SAM" id="Phobius"/>
    </source>
</evidence>
<evidence type="ECO:0000256" key="2">
    <source>
        <dbReference type="ARBA" id="ARBA00005683"/>
    </source>
</evidence>
<evidence type="ECO:0000256" key="6">
    <source>
        <dbReference type="ARBA" id="ARBA00022687"/>
    </source>
</evidence>
<proteinExistence type="inferred from homology"/>
<dbReference type="WBParaSite" id="Hba_03245">
    <property type="protein sequence ID" value="Hba_03245"/>
    <property type="gene ID" value="Hba_03245"/>
</dbReference>
<protein>
    <recommendedName>
        <fullName evidence="8">Protein Wnt</fullName>
    </recommendedName>
</protein>
<evidence type="ECO:0000313" key="11">
    <source>
        <dbReference type="WBParaSite" id="Hba_03245"/>
    </source>
</evidence>
<dbReference type="GO" id="GO:0005109">
    <property type="term" value="F:frizzled binding"/>
    <property type="evidence" value="ECO:0007669"/>
    <property type="project" value="TreeGrafter"/>
</dbReference>
<dbReference type="SMART" id="SM00097">
    <property type="entry name" value="WNT1"/>
    <property type="match status" value="1"/>
</dbReference>
<keyword evidence="3 8" id="KW-0217">Developmental protein</keyword>
<evidence type="ECO:0000256" key="4">
    <source>
        <dbReference type="ARBA" id="ARBA00022525"/>
    </source>
</evidence>
<keyword evidence="4" id="KW-0964">Secreted</keyword>
<dbReference type="GO" id="GO:0005615">
    <property type="term" value="C:extracellular space"/>
    <property type="evidence" value="ECO:0007669"/>
    <property type="project" value="TreeGrafter"/>
</dbReference>
<comment type="similarity">
    <text evidence="2 8">Belongs to the Wnt family.</text>
</comment>
<evidence type="ECO:0000256" key="5">
    <source>
        <dbReference type="ARBA" id="ARBA00022530"/>
    </source>
</evidence>
<dbReference type="GO" id="GO:0005125">
    <property type="term" value="F:cytokine activity"/>
    <property type="evidence" value="ECO:0007669"/>
    <property type="project" value="TreeGrafter"/>
</dbReference>
<organism evidence="10 11">
    <name type="scientific">Heterorhabditis bacteriophora</name>
    <name type="common">Entomopathogenic nematode worm</name>
    <dbReference type="NCBI Taxonomy" id="37862"/>
    <lineage>
        <taxon>Eukaryota</taxon>
        <taxon>Metazoa</taxon>
        <taxon>Ecdysozoa</taxon>
        <taxon>Nematoda</taxon>
        <taxon>Chromadorea</taxon>
        <taxon>Rhabditida</taxon>
        <taxon>Rhabditina</taxon>
        <taxon>Rhabditomorpha</taxon>
        <taxon>Strongyloidea</taxon>
        <taxon>Heterorhabditidae</taxon>
        <taxon>Heterorhabditis</taxon>
    </lineage>
</organism>
<keyword evidence="7" id="KW-1015">Disulfide bond</keyword>
<evidence type="ECO:0000256" key="3">
    <source>
        <dbReference type="ARBA" id="ARBA00022473"/>
    </source>
</evidence>
<evidence type="ECO:0000256" key="8">
    <source>
        <dbReference type="RuleBase" id="RU003500"/>
    </source>
</evidence>